<evidence type="ECO:0000313" key="16">
    <source>
        <dbReference type="EMBL" id="HIY97035.1"/>
    </source>
</evidence>
<accession>A0A9D2CSC6</accession>
<evidence type="ECO:0000256" key="13">
    <source>
        <dbReference type="ARBA" id="ARBA00023204"/>
    </source>
</evidence>
<dbReference type="SMART" id="SM00478">
    <property type="entry name" value="ENDO3c"/>
    <property type="match status" value="1"/>
</dbReference>
<dbReference type="Gene3D" id="1.10.340.30">
    <property type="entry name" value="Hypothetical protein, domain 2"/>
    <property type="match status" value="1"/>
</dbReference>
<dbReference type="GO" id="GO:0000701">
    <property type="term" value="F:purine-specific mismatch base pair DNA N-glycosylase activity"/>
    <property type="evidence" value="ECO:0007669"/>
    <property type="project" value="UniProtKB-EC"/>
</dbReference>
<protein>
    <recommendedName>
        <fullName evidence="6">Adenine DNA glycosylase</fullName>
        <ecNumber evidence="5">3.2.2.31</ecNumber>
    </recommendedName>
</protein>
<evidence type="ECO:0000313" key="17">
    <source>
        <dbReference type="Proteomes" id="UP000886750"/>
    </source>
</evidence>
<dbReference type="InterPro" id="IPR004035">
    <property type="entry name" value="Endouclease-III_FeS-bd_BS"/>
</dbReference>
<dbReference type="GO" id="GO:0032357">
    <property type="term" value="F:oxidized purine DNA binding"/>
    <property type="evidence" value="ECO:0007669"/>
    <property type="project" value="TreeGrafter"/>
</dbReference>
<evidence type="ECO:0000256" key="9">
    <source>
        <dbReference type="ARBA" id="ARBA00022763"/>
    </source>
</evidence>
<dbReference type="InterPro" id="IPR044298">
    <property type="entry name" value="MIG/MutY"/>
</dbReference>
<dbReference type="GO" id="GO:0035485">
    <property type="term" value="F:adenine/guanine mispair binding"/>
    <property type="evidence" value="ECO:0007669"/>
    <property type="project" value="TreeGrafter"/>
</dbReference>
<dbReference type="EC" id="3.2.2.31" evidence="5"/>
<comment type="catalytic activity">
    <reaction evidence="1">
        <text>Hydrolyzes free adenine bases from 7,8-dihydro-8-oxoguanine:adenine mismatched double-stranded DNA, leaving an apurinic site.</text>
        <dbReference type="EC" id="3.2.2.31"/>
    </reaction>
</comment>
<evidence type="ECO:0000259" key="15">
    <source>
        <dbReference type="SMART" id="SM00478"/>
    </source>
</evidence>
<keyword evidence="13" id="KW-0234">DNA repair</keyword>
<feature type="domain" description="HhH-GPD" evidence="15">
    <location>
        <begin position="48"/>
        <end position="194"/>
    </location>
</feature>
<dbReference type="EMBL" id="DXCQ01000041">
    <property type="protein sequence ID" value="HIY97035.1"/>
    <property type="molecule type" value="Genomic_DNA"/>
</dbReference>
<reference evidence="16" key="1">
    <citation type="journal article" date="2021" name="PeerJ">
        <title>Extensive microbial diversity within the chicken gut microbiome revealed by metagenomics and culture.</title>
        <authorList>
            <person name="Gilroy R."/>
            <person name="Ravi A."/>
            <person name="Getino M."/>
            <person name="Pursley I."/>
            <person name="Horton D.L."/>
            <person name="Alikhan N.F."/>
            <person name="Baker D."/>
            <person name="Gharbi K."/>
            <person name="Hall N."/>
            <person name="Watson M."/>
            <person name="Adriaenssens E.M."/>
            <person name="Foster-Nyarko E."/>
            <person name="Jarju S."/>
            <person name="Secka A."/>
            <person name="Antonio M."/>
            <person name="Oren A."/>
            <person name="Chaudhuri R.R."/>
            <person name="La Ragione R."/>
            <person name="Hildebrand F."/>
            <person name="Pallen M.J."/>
        </authorList>
    </citation>
    <scope>NUCLEOTIDE SEQUENCE</scope>
    <source>
        <strain evidence="16">1345</strain>
    </source>
</reference>
<sequence>MEQTKNGENAELLKKLPSLLLPWYDKNKRDLPWRENTDPYRVWISEIMLQQTRVEAAKEHYIRFLRELPDVHALARCPEDKLFKLWEGLGYYSRARNLQKTAKIVAEQGFPQTAENLKKLPGVGEYTAGAIASIAFGQPSPAVDGNVIRVLSRLLADGRPAETLKTEFFKLLAPAYPAERCGDFTQSLMELGATVCLPSSPLCLACPLLSLCKTKSDALPARREKPQRRRQDITLLLFRTGEKIAVCRRKAGVLRGMYGFFTIAAPLTAPQADAFLRCTGMKNFAVRAGGSHKHIFSHIEWDMTAYIVDLQENPVPPVNAEQGETAQNRAETEIACAAKSESAAQAPLIPAGTEISDFAGLQYFTKEEIDEKISLPSAFRWCLKIL</sequence>
<dbReference type="GO" id="GO:0034039">
    <property type="term" value="F:8-oxo-7,8-dihydroguanine DNA N-glycosylase activity"/>
    <property type="evidence" value="ECO:0007669"/>
    <property type="project" value="TreeGrafter"/>
</dbReference>
<keyword evidence="10" id="KW-0378">Hydrolase</keyword>
<comment type="cofactor">
    <cofactor evidence="2">
        <name>[4Fe-4S] cluster</name>
        <dbReference type="ChEBI" id="CHEBI:49883"/>
    </cofactor>
</comment>
<dbReference type="Proteomes" id="UP000886750">
    <property type="component" value="Unassembled WGS sequence"/>
</dbReference>
<evidence type="ECO:0000256" key="4">
    <source>
        <dbReference type="ARBA" id="ARBA00008343"/>
    </source>
</evidence>
<dbReference type="PANTHER" id="PTHR42944">
    <property type="entry name" value="ADENINE DNA GLYCOSYLASE"/>
    <property type="match status" value="1"/>
</dbReference>
<keyword evidence="9" id="KW-0227">DNA damage</keyword>
<dbReference type="InterPro" id="IPR003265">
    <property type="entry name" value="HhH-GPD_domain"/>
</dbReference>
<dbReference type="Pfam" id="PF00730">
    <property type="entry name" value="HhH-GPD"/>
    <property type="match status" value="1"/>
</dbReference>
<dbReference type="AlphaFoldDB" id="A0A9D2CSC6"/>
<reference evidence="16" key="2">
    <citation type="submission" date="2021-04" db="EMBL/GenBank/DDBJ databases">
        <authorList>
            <person name="Gilroy R."/>
        </authorList>
    </citation>
    <scope>NUCLEOTIDE SEQUENCE</scope>
    <source>
        <strain evidence="16">1345</strain>
    </source>
</reference>
<comment type="caution">
    <text evidence="16">The sequence shown here is derived from an EMBL/GenBank/DDBJ whole genome shotgun (WGS) entry which is preliminary data.</text>
</comment>
<evidence type="ECO:0000256" key="3">
    <source>
        <dbReference type="ARBA" id="ARBA00002933"/>
    </source>
</evidence>
<comment type="function">
    <text evidence="3">Adenine glycosylase active on G-A mispairs. MutY also corrects error-prone DNA synthesis past GO lesions which are due to the oxidatively damaged form of guanine: 7,8-dihydro-8-oxoguanine (8-oxo-dGTP).</text>
</comment>
<dbReference type="GO" id="GO:0006298">
    <property type="term" value="P:mismatch repair"/>
    <property type="evidence" value="ECO:0007669"/>
    <property type="project" value="TreeGrafter"/>
</dbReference>
<gene>
    <name evidence="16" type="ORF">H9729_05040</name>
</gene>
<keyword evidence="7" id="KW-0004">4Fe-4S</keyword>
<keyword evidence="14" id="KW-0326">Glycosidase</keyword>
<dbReference type="InterPro" id="IPR023170">
    <property type="entry name" value="HhH_base_excis_C"/>
</dbReference>
<evidence type="ECO:0000256" key="2">
    <source>
        <dbReference type="ARBA" id="ARBA00001966"/>
    </source>
</evidence>
<dbReference type="SUPFAM" id="SSF55811">
    <property type="entry name" value="Nudix"/>
    <property type="match status" value="1"/>
</dbReference>
<dbReference type="CDD" id="cd00056">
    <property type="entry name" value="ENDO3c"/>
    <property type="match status" value="1"/>
</dbReference>
<evidence type="ECO:0000256" key="1">
    <source>
        <dbReference type="ARBA" id="ARBA00000843"/>
    </source>
</evidence>
<dbReference type="Gene3D" id="3.90.79.10">
    <property type="entry name" value="Nucleoside Triphosphate Pyrophosphohydrolase"/>
    <property type="match status" value="1"/>
</dbReference>
<evidence type="ECO:0000256" key="8">
    <source>
        <dbReference type="ARBA" id="ARBA00022723"/>
    </source>
</evidence>
<dbReference type="FunFam" id="1.10.340.30:FF:000002">
    <property type="entry name" value="Adenine DNA glycosylase"/>
    <property type="match status" value="1"/>
</dbReference>
<dbReference type="InterPro" id="IPR011257">
    <property type="entry name" value="DNA_glycosylase"/>
</dbReference>
<evidence type="ECO:0000256" key="12">
    <source>
        <dbReference type="ARBA" id="ARBA00023014"/>
    </source>
</evidence>
<comment type="similarity">
    <text evidence="4">Belongs to the Nth/MutY family.</text>
</comment>
<keyword evidence="11" id="KW-0408">Iron</keyword>
<dbReference type="Pfam" id="PF00633">
    <property type="entry name" value="HHH"/>
    <property type="match status" value="1"/>
</dbReference>
<evidence type="ECO:0000256" key="10">
    <source>
        <dbReference type="ARBA" id="ARBA00022801"/>
    </source>
</evidence>
<dbReference type="InterPro" id="IPR015797">
    <property type="entry name" value="NUDIX_hydrolase-like_dom_sf"/>
</dbReference>
<evidence type="ECO:0000256" key="11">
    <source>
        <dbReference type="ARBA" id="ARBA00023004"/>
    </source>
</evidence>
<evidence type="ECO:0000256" key="14">
    <source>
        <dbReference type="ARBA" id="ARBA00023295"/>
    </source>
</evidence>
<dbReference type="Gene3D" id="1.10.1670.10">
    <property type="entry name" value="Helix-hairpin-Helix base-excision DNA repair enzymes (C-terminal)"/>
    <property type="match status" value="1"/>
</dbReference>
<dbReference type="SUPFAM" id="SSF48150">
    <property type="entry name" value="DNA-glycosylase"/>
    <property type="match status" value="1"/>
</dbReference>
<dbReference type="PANTHER" id="PTHR42944:SF1">
    <property type="entry name" value="ADENINE DNA GLYCOSYLASE"/>
    <property type="match status" value="1"/>
</dbReference>
<proteinExistence type="inferred from homology"/>
<keyword evidence="8" id="KW-0479">Metal-binding</keyword>
<dbReference type="GO" id="GO:0051539">
    <property type="term" value="F:4 iron, 4 sulfur cluster binding"/>
    <property type="evidence" value="ECO:0007669"/>
    <property type="project" value="UniProtKB-KW"/>
</dbReference>
<keyword evidence="12" id="KW-0411">Iron-sulfur</keyword>
<dbReference type="InterPro" id="IPR000445">
    <property type="entry name" value="HhH_motif"/>
</dbReference>
<dbReference type="GO" id="GO:0006284">
    <property type="term" value="P:base-excision repair"/>
    <property type="evidence" value="ECO:0007669"/>
    <property type="project" value="InterPro"/>
</dbReference>
<organism evidence="16 17">
    <name type="scientific">Candidatus Borkfalkia excrementigallinarum</name>
    <dbReference type="NCBI Taxonomy" id="2838506"/>
    <lineage>
        <taxon>Bacteria</taxon>
        <taxon>Bacillati</taxon>
        <taxon>Bacillota</taxon>
        <taxon>Clostridia</taxon>
        <taxon>Christensenellales</taxon>
        <taxon>Christensenellaceae</taxon>
        <taxon>Candidatus Borkfalkia</taxon>
    </lineage>
</organism>
<evidence type="ECO:0000256" key="7">
    <source>
        <dbReference type="ARBA" id="ARBA00022485"/>
    </source>
</evidence>
<evidence type="ECO:0000256" key="6">
    <source>
        <dbReference type="ARBA" id="ARBA00022023"/>
    </source>
</evidence>
<evidence type="ECO:0000256" key="5">
    <source>
        <dbReference type="ARBA" id="ARBA00012045"/>
    </source>
</evidence>
<dbReference type="PROSITE" id="PS00764">
    <property type="entry name" value="ENDONUCLEASE_III_1"/>
    <property type="match status" value="1"/>
</dbReference>
<dbReference type="GO" id="GO:0046872">
    <property type="term" value="F:metal ion binding"/>
    <property type="evidence" value="ECO:0007669"/>
    <property type="project" value="UniProtKB-KW"/>
</dbReference>
<name>A0A9D2CSC6_9FIRM</name>